<evidence type="ECO:0000313" key="1">
    <source>
        <dbReference type="WBParaSite" id="ECPE_0001838201-mRNA-1"/>
    </source>
</evidence>
<dbReference type="WBParaSite" id="ECPE_0001838201-mRNA-1">
    <property type="protein sequence ID" value="ECPE_0001838201-mRNA-1"/>
    <property type="gene ID" value="ECPE_0001838201"/>
</dbReference>
<accession>A0A183BGJ7</accession>
<sequence>LAVTTGRRPSKLAQYSAGRRRRLLRALIREAKSVNHTLLRLNNEMQGEWNELNDQRVNLSAQLRHLGLHPPS</sequence>
<dbReference type="AlphaFoldDB" id="A0A183BGJ7"/>
<organism evidence="1">
    <name type="scientific">Echinostoma caproni</name>
    <dbReference type="NCBI Taxonomy" id="27848"/>
    <lineage>
        <taxon>Eukaryota</taxon>
        <taxon>Metazoa</taxon>
        <taxon>Spiralia</taxon>
        <taxon>Lophotrochozoa</taxon>
        <taxon>Platyhelminthes</taxon>
        <taxon>Trematoda</taxon>
        <taxon>Digenea</taxon>
        <taxon>Plagiorchiida</taxon>
        <taxon>Echinostomata</taxon>
        <taxon>Echinostomatoidea</taxon>
        <taxon>Echinostomatidae</taxon>
        <taxon>Echinostoma</taxon>
    </lineage>
</organism>
<name>A0A183BGJ7_9TREM</name>
<protein>
    <submittedName>
        <fullName evidence="1">Transposase</fullName>
    </submittedName>
</protein>
<proteinExistence type="predicted"/>
<reference evidence="1" key="1">
    <citation type="submission" date="2016-06" db="UniProtKB">
        <authorList>
            <consortium name="WormBaseParasite"/>
        </authorList>
    </citation>
    <scope>IDENTIFICATION</scope>
</reference>